<evidence type="ECO:0000313" key="2">
    <source>
        <dbReference type="Proteomes" id="UP001054945"/>
    </source>
</evidence>
<comment type="caution">
    <text evidence="1">The sequence shown here is derived from an EMBL/GenBank/DDBJ whole genome shotgun (WGS) entry which is preliminary data.</text>
</comment>
<dbReference type="EMBL" id="BPLR01010667">
    <property type="protein sequence ID" value="GIY40815.1"/>
    <property type="molecule type" value="Genomic_DNA"/>
</dbReference>
<proteinExistence type="predicted"/>
<keyword evidence="2" id="KW-1185">Reference proteome</keyword>
<accession>A0AAV4T3E4</accession>
<gene>
    <name evidence="1" type="ORF">CEXT_618961</name>
</gene>
<dbReference type="Proteomes" id="UP001054945">
    <property type="component" value="Unassembled WGS sequence"/>
</dbReference>
<sequence length="86" mass="9982">MRQPKCELSDTINFLDHDHGHNKSLSFKNFPSREGAKQSLNFSVTLQLPRSMIMGIINRYTGRSFPFWLGNVTEGEDEYPRYNPAF</sequence>
<dbReference type="AlphaFoldDB" id="A0AAV4T3E4"/>
<name>A0AAV4T3E4_CAEEX</name>
<reference evidence="1 2" key="1">
    <citation type="submission" date="2021-06" db="EMBL/GenBank/DDBJ databases">
        <title>Caerostris extrusa draft genome.</title>
        <authorList>
            <person name="Kono N."/>
            <person name="Arakawa K."/>
        </authorList>
    </citation>
    <scope>NUCLEOTIDE SEQUENCE [LARGE SCALE GENOMIC DNA]</scope>
</reference>
<organism evidence="1 2">
    <name type="scientific">Caerostris extrusa</name>
    <name type="common">Bark spider</name>
    <name type="synonym">Caerostris bankana</name>
    <dbReference type="NCBI Taxonomy" id="172846"/>
    <lineage>
        <taxon>Eukaryota</taxon>
        <taxon>Metazoa</taxon>
        <taxon>Ecdysozoa</taxon>
        <taxon>Arthropoda</taxon>
        <taxon>Chelicerata</taxon>
        <taxon>Arachnida</taxon>
        <taxon>Araneae</taxon>
        <taxon>Araneomorphae</taxon>
        <taxon>Entelegynae</taxon>
        <taxon>Araneoidea</taxon>
        <taxon>Araneidae</taxon>
        <taxon>Caerostris</taxon>
    </lineage>
</organism>
<evidence type="ECO:0000313" key="1">
    <source>
        <dbReference type="EMBL" id="GIY40815.1"/>
    </source>
</evidence>
<protein>
    <submittedName>
        <fullName evidence="1">Uncharacterized protein</fullName>
    </submittedName>
</protein>